<evidence type="ECO:0000256" key="6">
    <source>
        <dbReference type="ARBA" id="ARBA00022729"/>
    </source>
</evidence>
<dbReference type="PANTHER" id="PTHR48065">
    <property type="entry name" value="OS10G0469600 PROTEIN"/>
    <property type="match status" value="1"/>
</dbReference>
<sequence>MGSRAHLFAAAALLLLPLFSGAAASDPNDELCLTHLSQSLSDPLKSLQNWSATTFTSPCEGSTSFLGGATCNNGRIYKLSLSNLSLKGSIPPHLSNCTNLQSLDLSSNALSGPIPPELGSLLNLAVLNLSSNALSGPIPPQLVLCAYLNVVDLHENRLSGLIPPQLGLLVRLSAFDVSSNRLSGPIPATLGNRTENLARFNASSFDGNKGLYGYPLPPPKKSGLSGLAIIGIGLGSGLVSLLLSFIVVCVWLRVMEQRSENGEGKITQLMPDY</sequence>
<dbReference type="GO" id="GO:0005886">
    <property type="term" value="C:plasma membrane"/>
    <property type="evidence" value="ECO:0007669"/>
    <property type="project" value="UniProtKB-SubCell"/>
</dbReference>
<dbReference type="FunFam" id="3.80.10.10:FF:000734">
    <property type="entry name" value="Receptor-like protein 44"/>
    <property type="match status" value="1"/>
</dbReference>
<evidence type="ECO:0000313" key="13">
    <source>
        <dbReference type="EMBL" id="KAL1540869.1"/>
    </source>
</evidence>
<evidence type="ECO:0000256" key="5">
    <source>
        <dbReference type="ARBA" id="ARBA00022692"/>
    </source>
</evidence>
<feature type="chain" id="PRO_5044837005" evidence="12">
    <location>
        <begin position="25"/>
        <end position="273"/>
    </location>
</feature>
<dbReference type="PANTHER" id="PTHR48065:SF25">
    <property type="entry name" value="OS01G0891700 PROTEIN"/>
    <property type="match status" value="1"/>
</dbReference>
<evidence type="ECO:0000313" key="14">
    <source>
        <dbReference type="Proteomes" id="UP001567538"/>
    </source>
</evidence>
<dbReference type="PRINTS" id="PR00019">
    <property type="entry name" value="LEURICHRPT"/>
</dbReference>
<proteinExistence type="inferred from homology"/>
<organism evidence="13 14">
    <name type="scientific">Salvia divinorum</name>
    <name type="common">Maria pastora</name>
    <name type="synonym">Diviner's sage</name>
    <dbReference type="NCBI Taxonomy" id="28513"/>
    <lineage>
        <taxon>Eukaryota</taxon>
        <taxon>Viridiplantae</taxon>
        <taxon>Streptophyta</taxon>
        <taxon>Embryophyta</taxon>
        <taxon>Tracheophyta</taxon>
        <taxon>Spermatophyta</taxon>
        <taxon>Magnoliopsida</taxon>
        <taxon>eudicotyledons</taxon>
        <taxon>Gunneridae</taxon>
        <taxon>Pentapetalae</taxon>
        <taxon>asterids</taxon>
        <taxon>lamiids</taxon>
        <taxon>Lamiales</taxon>
        <taxon>Lamiaceae</taxon>
        <taxon>Nepetoideae</taxon>
        <taxon>Mentheae</taxon>
        <taxon>Salviinae</taxon>
        <taxon>Salvia</taxon>
        <taxon>Salvia subgen. Calosphace</taxon>
    </lineage>
</organism>
<evidence type="ECO:0000256" key="7">
    <source>
        <dbReference type="ARBA" id="ARBA00022737"/>
    </source>
</evidence>
<evidence type="ECO:0000256" key="2">
    <source>
        <dbReference type="ARBA" id="ARBA00009592"/>
    </source>
</evidence>
<comment type="similarity">
    <text evidence="2">Belongs to the RLP family.</text>
</comment>
<evidence type="ECO:0000256" key="10">
    <source>
        <dbReference type="ARBA" id="ARBA00023180"/>
    </source>
</evidence>
<keyword evidence="3" id="KW-1003">Cell membrane</keyword>
<evidence type="ECO:0000256" key="9">
    <source>
        <dbReference type="ARBA" id="ARBA00023136"/>
    </source>
</evidence>
<keyword evidence="9 11" id="KW-0472">Membrane</keyword>
<dbReference type="SUPFAM" id="SSF52058">
    <property type="entry name" value="L domain-like"/>
    <property type="match status" value="1"/>
</dbReference>
<accession>A0ABD1G9X0</accession>
<dbReference type="InterPro" id="IPR032675">
    <property type="entry name" value="LRR_dom_sf"/>
</dbReference>
<name>A0ABD1G9X0_SALDI</name>
<keyword evidence="4" id="KW-0433">Leucine-rich repeat</keyword>
<gene>
    <name evidence="13" type="primary">RLP44</name>
    <name evidence="13" type="ORF">AAHA92_25159</name>
</gene>
<reference evidence="13 14" key="1">
    <citation type="submission" date="2024-06" db="EMBL/GenBank/DDBJ databases">
        <title>A chromosome level genome sequence of Diviner's sage (Salvia divinorum).</title>
        <authorList>
            <person name="Ford S.A."/>
            <person name="Ro D.-K."/>
            <person name="Ness R.W."/>
            <person name="Phillips M.A."/>
        </authorList>
    </citation>
    <scope>NUCLEOTIDE SEQUENCE [LARGE SCALE GENOMIC DNA]</scope>
    <source>
        <strain evidence="13">SAF-2024a</strain>
        <tissue evidence="13">Leaf</tissue>
    </source>
</reference>
<comment type="subcellular location">
    <subcellularLocation>
        <location evidence="1">Cell membrane</location>
        <topology evidence="1">Single-pass type I membrane protein</topology>
    </subcellularLocation>
</comment>
<keyword evidence="6 12" id="KW-0732">Signal</keyword>
<evidence type="ECO:0000256" key="12">
    <source>
        <dbReference type="SAM" id="SignalP"/>
    </source>
</evidence>
<dbReference type="FunFam" id="3.80.10.10:FF:000129">
    <property type="entry name" value="Leucine-rich repeat receptor-like kinase"/>
    <property type="match status" value="1"/>
</dbReference>
<keyword evidence="14" id="KW-1185">Reference proteome</keyword>
<dbReference type="InterPro" id="IPR001611">
    <property type="entry name" value="Leu-rich_rpt"/>
</dbReference>
<evidence type="ECO:0000256" key="4">
    <source>
        <dbReference type="ARBA" id="ARBA00022614"/>
    </source>
</evidence>
<evidence type="ECO:0000256" key="1">
    <source>
        <dbReference type="ARBA" id="ARBA00004251"/>
    </source>
</evidence>
<feature type="transmembrane region" description="Helical" evidence="11">
    <location>
        <begin position="227"/>
        <end position="252"/>
    </location>
</feature>
<keyword evidence="10" id="KW-0325">Glycoprotein</keyword>
<comment type="caution">
    <text evidence="13">The sequence shown here is derived from an EMBL/GenBank/DDBJ whole genome shotgun (WGS) entry which is preliminary data.</text>
</comment>
<dbReference type="Gene3D" id="3.80.10.10">
    <property type="entry name" value="Ribonuclease Inhibitor"/>
    <property type="match status" value="2"/>
</dbReference>
<keyword evidence="5 11" id="KW-0812">Transmembrane</keyword>
<evidence type="ECO:0000256" key="11">
    <source>
        <dbReference type="SAM" id="Phobius"/>
    </source>
</evidence>
<dbReference type="Proteomes" id="UP001567538">
    <property type="component" value="Unassembled WGS sequence"/>
</dbReference>
<evidence type="ECO:0000256" key="3">
    <source>
        <dbReference type="ARBA" id="ARBA00022475"/>
    </source>
</evidence>
<protein>
    <submittedName>
        <fullName evidence="13">Receptor-like protein 44</fullName>
    </submittedName>
</protein>
<keyword evidence="7" id="KW-0677">Repeat</keyword>
<dbReference type="AlphaFoldDB" id="A0ABD1G9X0"/>
<evidence type="ECO:0000256" key="8">
    <source>
        <dbReference type="ARBA" id="ARBA00022989"/>
    </source>
</evidence>
<dbReference type="Pfam" id="PF00560">
    <property type="entry name" value="LRR_1"/>
    <property type="match status" value="4"/>
</dbReference>
<keyword evidence="8 11" id="KW-1133">Transmembrane helix</keyword>
<feature type="signal peptide" evidence="12">
    <location>
        <begin position="1"/>
        <end position="24"/>
    </location>
</feature>
<dbReference type="EMBL" id="JBEAFC010000009">
    <property type="protein sequence ID" value="KAL1540869.1"/>
    <property type="molecule type" value="Genomic_DNA"/>
</dbReference>